<dbReference type="InterPro" id="IPR036915">
    <property type="entry name" value="Cyclin-like_sf"/>
</dbReference>
<evidence type="ECO:0000256" key="7">
    <source>
        <dbReference type="ARBA" id="ARBA00022833"/>
    </source>
</evidence>
<evidence type="ECO:0000256" key="9">
    <source>
        <dbReference type="ARBA" id="ARBA00023163"/>
    </source>
</evidence>
<dbReference type="InterPro" id="IPR000812">
    <property type="entry name" value="TFIIB"/>
</dbReference>
<accession>A0A814SCJ4</accession>
<dbReference type="EMBL" id="CAJOAY010002863">
    <property type="protein sequence ID" value="CAF3985414.1"/>
    <property type="molecule type" value="Genomic_DNA"/>
</dbReference>
<protein>
    <recommendedName>
        <fullName evidence="3">Transcription initiation factor IIB</fullName>
    </recommendedName>
    <alternativeName>
        <fullName evidence="11">General transcription factor TFIIB</fullName>
    </alternativeName>
</protein>
<dbReference type="GO" id="GO:0008270">
    <property type="term" value="F:zinc ion binding"/>
    <property type="evidence" value="ECO:0007669"/>
    <property type="project" value="UniProtKB-KW"/>
</dbReference>
<keyword evidence="6 12" id="KW-0863">Zinc-finger</keyword>
<dbReference type="PROSITE" id="PS51134">
    <property type="entry name" value="ZF_TFIIB"/>
    <property type="match status" value="1"/>
</dbReference>
<dbReference type="Proteomes" id="UP000663868">
    <property type="component" value="Unassembled WGS sequence"/>
</dbReference>
<dbReference type="InterPro" id="IPR013150">
    <property type="entry name" value="TFIIB_cyclin"/>
</dbReference>
<dbReference type="SUPFAM" id="SSF57783">
    <property type="entry name" value="Zinc beta-ribbon"/>
    <property type="match status" value="1"/>
</dbReference>
<proteinExistence type="inferred from homology"/>
<evidence type="ECO:0000256" key="6">
    <source>
        <dbReference type="ARBA" id="ARBA00022771"/>
    </source>
</evidence>
<dbReference type="InterPro" id="IPR023486">
    <property type="entry name" value="TFIIB_CS"/>
</dbReference>
<dbReference type="EMBL" id="CAJNOE010000318">
    <property type="protein sequence ID" value="CAF1145403.1"/>
    <property type="molecule type" value="Genomic_DNA"/>
</dbReference>
<keyword evidence="8" id="KW-0805">Transcription regulation</keyword>
<evidence type="ECO:0000313" key="15">
    <source>
        <dbReference type="EMBL" id="CAF1192935.1"/>
    </source>
</evidence>
<evidence type="ECO:0000313" key="17">
    <source>
        <dbReference type="EMBL" id="CAF4002169.1"/>
    </source>
</evidence>
<dbReference type="GO" id="GO:0097550">
    <property type="term" value="C:transcription preinitiation complex"/>
    <property type="evidence" value="ECO:0007669"/>
    <property type="project" value="TreeGrafter"/>
</dbReference>
<keyword evidence="9" id="KW-0804">Transcription</keyword>
<keyword evidence="10" id="KW-0539">Nucleus</keyword>
<evidence type="ECO:0000256" key="3">
    <source>
        <dbReference type="ARBA" id="ARBA00013932"/>
    </source>
</evidence>
<dbReference type="GO" id="GO:0016251">
    <property type="term" value="F:RNA polymerase II general transcription initiation factor activity"/>
    <property type="evidence" value="ECO:0007669"/>
    <property type="project" value="TreeGrafter"/>
</dbReference>
<gene>
    <name evidence="14" type="ORF">IZO911_LOCUS25467</name>
    <name evidence="17" type="ORF">KXQ929_LOCUS28543</name>
    <name evidence="16" type="ORF">OKA104_LOCUS28907</name>
    <name evidence="15" type="ORF">VCS650_LOCUS25164</name>
</gene>
<feature type="domain" description="TFIIB-type" evidence="13">
    <location>
        <begin position="6"/>
        <end position="37"/>
    </location>
</feature>
<dbReference type="PANTHER" id="PTHR11618">
    <property type="entry name" value="TRANSCRIPTION INITIATION FACTOR IIB-RELATED"/>
    <property type="match status" value="1"/>
</dbReference>
<dbReference type="GO" id="GO:0070897">
    <property type="term" value="P:transcription preinitiation complex assembly"/>
    <property type="evidence" value="ECO:0007669"/>
    <property type="project" value="InterPro"/>
</dbReference>
<keyword evidence="7" id="KW-0862">Zinc</keyword>
<evidence type="ECO:0000256" key="10">
    <source>
        <dbReference type="ARBA" id="ARBA00023242"/>
    </source>
</evidence>
<evidence type="ECO:0000256" key="1">
    <source>
        <dbReference type="ARBA" id="ARBA00004123"/>
    </source>
</evidence>
<dbReference type="Gene3D" id="1.10.472.10">
    <property type="entry name" value="Cyclin-like"/>
    <property type="match status" value="2"/>
</dbReference>
<dbReference type="FunFam" id="1.10.472.10:FF:000019">
    <property type="entry name" value="transcription initiation factor IIB"/>
    <property type="match status" value="1"/>
</dbReference>
<dbReference type="InterPro" id="IPR013137">
    <property type="entry name" value="Znf_TFIIB"/>
</dbReference>
<dbReference type="Proteomes" id="UP000663891">
    <property type="component" value="Unassembled WGS sequence"/>
</dbReference>
<organism evidence="14 18">
    <name type="scientific">Adineta steineri</name>
    <dbReference type="NCBI Taxonomy" id="433720"/>
    <lineage>
        <taxon>Eukaryota</taxon>
        <taxon>Metazoa</taxon>
        <taxon>Spiralia</taxon>
        <taxon>Gnathifera</taxon>
        <taxon>Rotifera</taxon>
        <taxon>Eurotatoria</taxon>
        <taxon>Bdelloidea</taxon>
        <taxon>Adinetida</taxon>
        <taxon>Adinetidae</taxon>
        <taxon>Adineta</taxon>
    </lineage>
</organism>
<comment type="similarity">
    <text evidence="2">Belongs to the TFIIB family.</text>
</comment>
<dbReference type="SUPFAM" id="SSF47954">
    <property type="entry name" value="Cyclin-like"/>
    <property type="match status" value="2"/>
</dbReference>
<keyword evidence="5" id="KW-0677">Repeat</keyword>
<evidence type="ECO:0000259" key="13">
    <source>
        <dbReference type="PROSITE" id="PS51134"/>
    </source>
</evidence>
<comment type="subcellular location">
    <subcellularLocation>
        <location evidence="1">Nucleus</location>
    </subcellularLocation>
</comment>
<name>A0A814SCJ4_9BILA</name>
<evidence type="ECO:0000256" key="4">
    <source>
        <dbReference type="ARBA" id="ARBA00022723"/>
    </source>
</evidence>
<dbReference type="SMART" id="SM00385">
    <property type="entry name" value="CYCLIN"/>
    <property type="match status" value="2"/>
</dbReference>
<dbReference type="GO" id="GO:0017025">
    <property type="term" value="F:TBP-class protein binding"/>
    <property type="evidence" value="ECO:0007669"/>
    <property type="project" value="InterPro"/>
</dbReference>
<reference evidence="14" key="1">
    <citation type="submission" date="2021-02" db="EMBL/GenBank/DDBJ databases">
        <authorList>
            <person name="Nowell W R."/>
        </authorList>
    </citation>
    <scope>NUCLEOTIDE SEQUENCE</scope>
</reference>
<evidence type="ECO:0000256" key="2">
    <source>
        <dbReference type="ARBA" id="ARBA00010857"/>
    </source>
</evidence>
<dbReference type="EMBL" id="CAJNON010000319">
    <property type="protein sequence ID" value="CAF1192935.1"/>
    <property type="molecule type" value="Genomic_DNA"/>
</dbReference>
<comment type="caution">
    <text evidence="14">The sequence shown here is derived from an EMBL/GenBank/DDBJ whole genome shotgun (WGS) entry which is preliminary data.</text>
</comment>
<dbReference type="PANTHER" id="PTHR11618:SF13">
    <property type="entry name" value="TRANSCRIPTION INITIATION FACTOR IIB"/>
    <property type="match status" value="1"/>
</dbReference>
<evidence type="ECO:0000256" key="8">
    <source>
        <dbReference type="ARBA" id="ARBA00023015"/>
    </source>
</evidence>
<keyword evidence="4" id="KW-0479">Metal-binding</keyword>
<evidence type="ECO:0000313" key="18">
    <source>
        <dbReference type="Proteomes" id="UP000663860"/>
    </source>
</evidence>
<dbReference type="PROSITE" id="PS00782">
    <property type="entry name" value="TFIIB"/>
    <property type="match status" value="1"/>
</dbReference>
<dbReference type="Gene3D" id="2.20.25.10">
    <property type="match status" value="1"/>
</dbReference>
<dbReference type="GO" id="GO:0006367">
    <property type="term" value="P:transcription initiation at RNA polymerase II promoter"/>
    <property type="evidence" value="ECO:0007669"/>
    <property type="project" value="TreeGrafter"/>
</dbReference>
<evidence type="ECO:0000256" key="11">
    <source>
        <dbReference type="ARBA" id="ARBA00031706"/>
    </source>
</evidence>
<dbReference type="EMBL" id="CAJOBB010002833">
    <property type="protein sequence ID" value="CAF4002169.1"/>
    <property type="molecule type" value="Genomic_DNA"/>
</dbReference>
<dbReference type="Pfam" id="PF00382">
    <property type="entry name" value="TFIIB"/>
    <property type="match status" value="2"/>
</dbReference>
<dbReference type="OrthoDB" id="25790at2759"/>
<evidence type="ECO:0000313" key="16">
    <source>
        <dbReference type="EMBL" id="CAF3985414.1"/>
    </source>
</evidence>
<dbReference type="Proteomes" id="UP000663881">
    <property type="component" value="Unassembled WGS sequence"/>
</dbReference>
<evidence type="ECO:0000256" key="12">
    <source>
        <dbReference type="PROSITE-ProRule" id="PRU00469"/>
    </source>
</evidence>
<dbReference type="PRINTS" id="PR00685">
    <property type="entry name" value="TIFACTORIIB"/>
</dbReference>
<dbReference type="InterPro" id="IPR013763">
    <property type="entry name" value="Cyclin-like_dom"/>
</dbReference>
<dbReference type="GO" id="GO:0005634">
    <property type="term" value="C:nucleus"/>
    <property type="evidence" value="ECO:0007669"/>
    <property type="project" value="UniProtKB-SubCell"/>
</dbReference>
<evidence type="ECO:0000313" key="14">
    <source>
        <dbReference type="EMBL" id="CAF1145403.1"/>
    </source>
</evidence>
<dbReference type="Proteomes" id="UP000663860">
    <property type="component" value="Unassembled WGS sequence"/>
</dbReference>
<sequence length="317" mass="35092">MSRYVKQLACRFHPEATLIEDYRAGDMICPECGLVVGDRMIDVSAEWRTFSNDSDTKDMSRVGAASNPLFSTDHFHTFLTSGTGAGALDESGKQKYTNKSSQVSSEDKALKTGFDAIRQMAGRISLSARIIDRACLIYKQCYETKCVRGRSPDAVAAACIYLGCRHEGLQRTIKEICAIATNASKVEIGRCFQQIIKKLPNVNRPETVDIKNLIPRFCSRLQLEEVNLIRKTAIYIVEQAKELCDIQSRAPDSVAGAAIYMACAAVNDRQLMKDIATATGASENTIRQVYKIILPRAAKLFSPDFVFKCPLVNLPKS</sequence>
<dbReference type="Pfam" id="PF08271">
    <property type="entry name" value="Zn_Ribbon_TF"/>
    <property type="match status" value="1"/>
</dbReference>
<evidence type="ECO:0000256" key="5">
    <source>
        <dbReference type="ARBA" id="ARBA00022737"/>
    </source>
</evidence>
<dbReference type="AlphaFoldDB" id="A0A814SCJ4"/>
<dbReference type="CDD" id="cd20551">
    <property type="entry name" value="CYCLIN_TFIIB_rpt1"/>
    <property type="match status" value="1"/>
</dbReference>